<dbReference type="OrthoDB" id="4524525at2759"/>
<accession>B6HDS4</accession>
<keyword evidence="2" id="KW-1185">Reference proteome</keyword>
<name>B6HDS4_PENRW</name>
<gene>
    <name evidence="1" type="ORF">Pc20g04490</name>
    <name evidence="1" type="ORF">PCH_Pc20g04490</name>
</gene>
<dbReference type="EMBL" id="AM920435">
    <property type="protein sequence ID" value="CAP85778.1"/>
    <property type="molecule type" value="Genomic_DNA"/>
</dbReference>
<organism evidence="1 2">
    <name type="scientific">Penicillium rubens (strain ATCC 28089 / DSM 1075 / NRRL 1951 / Wisconsin 54-1255)</name>
    <name type="common">Penicillium chrysogenum</name>
    <dbReference type="NCBI Taxonomy" id="500485"/>
    <lineage>
        <taxon>Eukaryota</taxon>
        <taxon>Fungi</taxon>
        <taxon>Dikarya</taxon>
        <taxon>Ascomycota</taxon>
        <taxon>Pezizomycotina</taxon>
        <taxon>Eurotiomycetes</taxon>
        <taxon>Eurotiomycetidae</taxon>
        <taxon>Eurotiales</taxon>
        <taxon>Aspergillaceae</taxon>
        <taxon>Penicillium</taxon>
        <taxon>Penicillium chrysogenum species complex</taxon>
    </lineage>
</organism>
<protein>
    <submittedName>
        <fullName evidence="1">Uncharacterized protein</fullName>
    </submittedName>
</protein>
<dbReference type="HOGENOM" id="CLU_063504_0_0_1"/>
<evidence type="ECO:0000313" key="1">
    <source>
        <dbReference type="EMBL" id="CAP85778.1"/>
    </source>
</evidence>
<proteinExistence type="predicted"/>
<dbReference type="AlphaFoldDB" id="B6HDS4"/>
<sequence length="356" mass="41463">MVRRTMVHPHASTSGVLPEPACLLCGMLIPNTRRSEFPDSGKSHPLLQESQWKSLWKPGLEHLLVPSREVENTFTTNFPRLWSCLCRAIIKESDTKYRLTGINLIQDRHLNGSYYVPNDPTKARISGKKDFPYDGRVFTRFYAASIKRQPREYKDKTIGYVVHAHCWALFGQVEGLKLRDAGLAKFVQVCRKYWKDHELWQIYSDFDRLLYTSTMDIYRNPFVLPAIREAIDCAKIEHFRQSSCFNNLPLELAISICQWVCPITDYTEDDIKNTRNLLLVFGWELPEWFWRARLNSHLHLFFELDKASKIGSPADWQLWLNLMSLVADRSRFVSTGLANRERVLGVMLALEKIYAD</sequence>
<evidence type="ECO:0000313" key="2">
    <source>
        <dbReference type="Proteomes" id="UP000000724"/>
    </source>
</evidence>
<dbReference type="OMA" id="DTKYRLT"/>
<dbReference type="eggNOG" id="ENOG502RNFR">
    <property type="taxonomic scope" value="Eukaryota"/>
</dbReference>
<reference evidence="1 2" key="1">
    <citation type="journal article" date="2008" name="Nat. Biotechnol.">
        <title>Genome sequencing and analysis of the filamentous fungus Penicillium chrysogenum.</title>
        <authorList>
            <person name="van den Berg M.A."/>
            <person name="Albang R."/>
            <person name="Albermann K."/>
            <person name="Badger J.H."/>
            <person name="Daran J.-M."/>
            <person name="Driessen A.J.M."/>
            <person name="Garcia-Estrada C."/>
            <person name="Fedorova N.D."/>
            <person name="Harris D.M."/>
            <person name="Heijne W.H.M."/>
            <person name="Joardar V.S."/>
            <person name="Kiel J.A.K.W."/>
            <person name="Kovalchuk A."/>
            <person name="Martin J.F."/>
            <person name="Nierman W.C."/>
            <person name="Nijland J.G."/>
            <person name="Pronk J.T."/>
            <person name="Roubos J.A."/>
            <person name="van der Klei I.J."/>
            <person name="van Peij N.N.M.E."/>
            <person name="Veenhuis M."/>
            <person name="von Doehren H."/>
            <person name="Wagner C."/>
            <person name="Wortman J.R."/>
            <person name="Bovenberg R.A.L."/>
        </authorList>
    </citation>
    <scope>NUCLEOTIDE SEQUENCE [LARGE SCALE GENOMIC DNA]</scope>
    <source>
        <strain evidence="2">ATCC 28089 / DSM 1075 / NRRL 1951 / Wisconsin 54-1255</strain>
    </source>
</reference>
<dbReference type="VEuPathDB" id="FungiDB:PCH_Pc20g04490"/>
<dbReference type="Proteomes" id="UP000000724">
    <property type="component" value="Contig Pc00c20"/>
</dbReference>